<dbReference type="InterPro" id="IPR039008">
    <property type="entry name" value="IF_rod_dom"/>
</dbReference>
<keyword evidence="2 4" id="KW-0175">Coiled coil</keyword>
<feature type="coiled-coil region" evidence="4">
    <location>
        <begin position="237"/>
        <end position="264"/>
    </location>
</feature>
<gene>
    <name evidence="7" type="primary">LOC114667289</name>
</gene>
<dbReference type="RefSeq" id="XP_028678377.1">
    <property type="nucleotide sequence ID" value="XM_028822544.2"/>
</dbReference>
<organism evidence="7 8">
    <name type="scientific">Erpetoichthys calabaricus</name>
    <name type="common">Rope fish</name>
    <name type="synonym">Calamoichthys calabaricus</name>
    <dbReference type="NCBI Taxonomy" id="27687"/>
    <lineage>
        <taxon>Eukaryota</taxon>
        <taxon>Metazoa</taxon>
        <taxon>Chordata</taxon>
        <taxon>Craniata</taxon>
        <taxon>Vertebrata</taxon>
        <taxon>Euteleostomi</taxon>
        <taxon>Actinopterygii</taxon>
        <taxon>Polypteriformes</taxon>
        <taxon>Polypteridae</taxon>
        <taxon>Erpetoichthys</taxon>
    </lineage>
</organism>
<feature type="coiled-coil region" evidence="4">
    <location>
        <begin position="130"/>
        <end position="167"/>
    </location>
</feature>
<dbReference type="Gene3D" id="1.20.5.500">
    <property type="entry name" value="Single helix bin"/>
    <property type="match status" value="1"/>
</dbReference>
<feature type="compositionally biased region" description="Basic and acidic residues" evidence="5">
    <location>
        <begin position="338"/>
        <end position="349"/>
    </location>
</feature>
<evidence type="ECO:0000313" key="7">
    <source>
        <dbReference type="Ensembl" id="ENSECRP00000027669.1"/>
    </source>
</evidence>
<comment type="similarity">
    <text evidence="3">Belongs to the intermediate filament family.</text>
</comment>
<reference evidence="7" key="3">
    <citation type="submission" date="2025-09" db="UniProtKB">
        <authorList>
            <consortium name="Ensembl"/>
        </authorList>
    </citation>
    <scope>IDENTIFICATION</scope>
</reference>
<dbReference type="PANTHER" id="PTHR23239:SF366">
    <property type="entry name" value="KERATIN, TYPE I CYTOSKELETAL 47 KDA"/>
    <property type="match status" value="1"/>
</dbReference>
<dbReference type="InterPro" id="IPR018039">
    <property type="entry name" value="IF_conserved"/>
</dbReference>
<dbReference type="Pfam" id="PF00038">
    <property type="entry name" value="Filament"/>
    <property type="match status" value="1"/>
</dbReference>
<evidence type="ECO:0000256" key="5">
    <source>
        <dbReference type="SAM" id="MobiDB-lite"/>
    </source>
</evidence>
<dbReference type="Gene3D" id="1.20.5.170">
    <property type="match status" value="1"/>
</dbReference>
<dbReference type="GO" id="GO:0005882">
    <property type="term" value="C:intermediate filament"/>
    <property type="evidence" value="ECO:0007669"/>
    <property type="project" value="UniProtKB-KW"/>
</dbReference>
<evidence type="ECO:0000313" key="8">
    <source>
        <dbReference type="Proteomes" id="UP000694620"/>
    </source>
</evidence>
<dbReference type="GeneID" id="114667289"/>
<proteinExistence type="inferred from homology"/>
<dbReference type="FunFam" id="1.20.5.170:FF:000002">
    <property type="entry name" value="Type I keratin KA11"/>
    <property type="match status" value="1"/>
</dbReference>
<dbReference type="PROSITE" id="PS00226">
    <property type="entry name" value="IF_ROD_1"/>
    <property type="match status" value="1"/>
</dbReference>
<keyword evidence="8" id="KW-1185">Reference proteome</keyword>
<dbReference type="SMART" id="SM01391">
    <property type="entry name" value="Filament"/>
    <property type="match status" value="1"/>
</dbReference>
<evidence type="ECO:0000256" key="3">
    <source>
        <dbReference type="RuleBase" id="RU000685"/>
    </source>
</evidence>
<protein>
    <submittedName>
        <fullName evidence="7">Keratin, type I cytoskeletal 10-like</fullName>
    </submittedName>
</protein>
<dbReference type="Proteomes" id="UP000694620">
    <property type="component" value="Chromosome 17"/>
</dbReference>
<dbReference type="PROSITE" id="PS51842">
    <property type="entry name" value="IF_ROD_2"/>
    <property type="match status" value="1"/>
</dbReference>
<evidence type="ECO:0000256" key="4">
    <source>
        <dbReference type="SAM" id="Coils"/>
    </source>
</evidence>
<reference evidence="7" key="1">
    <citation type="submission" date="2021-06" db="EMBL/GenBank/DDBJ databases">
        <authorList>
            <consortium name="Wellcome Sanger Institute Data Sharing"/>
        </authorList>
    </citation>
    <scope>NUCLEOTIDE SEQUENCE [LARGE SCALE GENOMIC DNA]</scope>
</reference>
<reference evidence="7" key="2">
    <citation type="submission" date="2025-08" db="UniProtKB">
        <authorList>
            <consortium name="Ensembl"/>
        </authorList>
    </citation>
    <scope>IDENTIFICATION</scope>
</reference>
<evidence type="ECO:0000259" key="6">
    <source>
        <dbReference type="PROSITE" id="PS51842"/>
    </source>
</evidence>
<dbReference type="SUPFAM" id="SSF64593">
    <property type="entry name" value="Intermediate filament protein, coiled coil region"/>
    <property type="match status" value="2"/>
</dbReference>
<feature type="domain" description="IF rod" evidence="6">
    <location>
        <begin position="126"/>
        <end position="439"/>
    </location>
</feature>
<dbReference type="GeneTree" id="ENSGT00950000182969"/>
<accession>A0A8C4TDA1</accession>
<dbReference type="PANTHER" id="PTHR23239">
    <property type="entry name" value="INTERMEDIATE FILAMENT"/>
    <property type="match status" value="1"/>
</dbReference>
<keyword evidence="1 3" id="KW-0403">Intermediate filament</keyword>
<dbReference type="Gene3D" id="1.20.5.1160">
    <property type="entry name" value="Vasodilator-stimulated phosphoprotein"/>
    <property type="match status" value="1"/>
</dbReference>
<name>A0A8C4TDA1_ERPCA</name>
<feature type="region of interest" description="Disordered" evidence="5">
    <location>
        <begin position="323"/>
        <end position="349"/>
    </location>
</feature>
<dbReference type="InterPro" id="IPR002957">
    <property type="entry name" value="Keratin_I"/>
</dbReference>
<dbReference type="PRINTS" id="PR01248">
    <property type="entry name" value="TYPE1KERATIN"/>
</dbReference>
<sequence length="448" mass="48441">MSARNPNYSSRSMVNLSTTQRSIAQKAWGGGASVRGSSFGSSFGGGVQGGGGGMGVGFGSSFGGGVQGGGGGMGFGFGSSFGGGVQGGGGGMGFGYSGSGTMGSFTGGSGSGAGGAGGLMSGGVNEKAEMQNLNDRLASYLEKVRALEKANAELEGKIHNIASASARAVKEVDWAGYYDKIRPLQQQIQDKIMENARLALEIDNARLASDDFRNKYETELLLRQSVEADINGLHALKMDYTNTQRNLESEISSLQDELDYLKKNHEEDMSGLKQQMTGTINVEVDATPGPDLNKILEDLRDEYENLMRKNRDEWASWFNKQAESNNLKEPSEAQPEMEAAKSELSESRRQMQNIQAELDALRATIQALQQALQDVNARNEQELLRYQAIVTRLEEELSSVRSDMTRQSQEYQNLLNIKIKLEAEIATYKSLLEGASVEGSEEHHSDHK</sequence>
<dbReference type="AlphaFoldDB" id="A0A8C4TDA1"/>
<evidence type="ECO:0000256" key="2">
    <source>
        <dbReference type="ARBA" id="ARBA00023054"/>
    </source>
</evidence>
<evidence type="ECO:0000256" key="1">
    <source>
        <dbReference type="ARBA" id="ARBA00022754"/>
    </source>
</evidence>
<dbReference type="OrthoDB" id="9946452at2759"/>
<dbReference type="Ensembl" id="ENSECRT00000028247.1">
    <property type="protein sequence ID" value="ENSECRP00000027669.1"/>
    <property type="gene ID" value="ENSECRG00000018738.1"/>
</dbReference>
<dbReference type="GO" id="GO:0005198">
    <property type="term" value="F:structural molecule activity"/>
    <property type="evidence" value="ECO:0007669"/>
    <property type="project" value="InterPro"/>
</dbReference>